<keyword evidence="2" id="KW-0547">Nucleotide-binding</keyword>
<dbReference type="SMART" id="SM00382">
    <property type="entry name" value="AAA"/>
    <property type="match status" value="1"/>
</dbReference>
<dbReference type="HOGENOM" id="CLU_000604_1_23_2"/>
<dbReference type="GO" id="GO:0005524">
    <property type="term" value="F:ATP binding"/>
    <property type="evidence" value="ECO:0007669"/>
    <property type="project" value="UniProtKB-KW"/>
</dbReference>
<evidence type="ECO:0000256" key="2">
    <source>
        <dbReference type="ARBA" id="ARBA00022741"/>
    </source>
</evidence>
<dbReference type="GeneID" id="16024282"/>
<dbReference type="FunFam" id="3.40.50.300:FF:000016">
    <property type="entry name" value="Oligopeptide ABC transporter ATP-binding component"/>
    <property type="match status" value="1"/>
</dbReference>
<reference evidence="5 6" key="1">
    <citation type="journal article" date="2007" name="Proc. Natl. Acad. Sci. U.S.A.">
        <title>Genome dynamics in a natural archaeal population.</title>
        <authorList>
            <person name="Allen E.E."/>
            <person name="Tyson G.W."/>
            <person name="Whitaker R.J."/>
            <person name="Detter J.C."/>
            <person name="Richardson P.M."/>
            <person name="Banfield J.F."/>
        </authorList>
    </citation>
    <scope>NUCLEOTIDE SEQUENCE [LARGE SCALE GENOMIC DNA]</scope>
    <source>
        <strain evidence="6">fer1</strain>
    </source>
</reference>
<dbReference type="NCBIfam" id="TIGR01727">
    <property type="entry name" value="oligo_HPY"/>
    <property type="match status" value="1"/>
</dbReference>
<dbReference type="GO" id="GO:0015833">
    <property type="term" value="P:peptide transport"/>
    <property type="evidence" value="ECO:0007669"/>
    <property type="project" value="InterPro"/>
</dbReference>
<dbReference type="PROSITE" id="PS00211">
    <property type="entry name" value="ABC_TRANSPORTER_1"/>
    <property type="match status" value="1"/>
</dbReference>
<keyword evidence="6" id="KW-1185">Reference proteome</keyword>
<dbReference type="RefSeq" id="WP_009886156.1">
    <property type="nucleotide sequence ID" value="NC_021592.1"/>
</dbReference>
<dbReference type="InterPro" id="IPR003439">
    <property type="entry name" value="ABC_transporter-like_ATP-bd"/>
</dbReference>
<evidence type="ECO:0000313" key="6">
    <source>
        <dbReference type="Proteomes" id="UP000014660"/>
    </source>
</evidence>
<dbReference type="EMBL" id="CP004145">
    <property type="protein sequence ID" value="AGO60118.1"/>
    <property type="molecule type" value="Genomic_DNA"/>
</dbReference>
<dbReference type="InterPro" id="IPR027417">
    <property type="entry name" value="P-loop_NTPase"/>
</dbReference>
<evidence type="ECO:0000259" key="4">
    <source>
        <dbReference type="PROSITE" id="PS50893"/>
    </source>
</evidence>
<dbReference type="SUPFAM" id="SSF52540">
    <property type="entry name" value="P-loop containing nucleoside triphosphate hydrolases"/>
    <property type="match status" value="1"/>
</dbReference>
<dbReference type="KEGG" id="fac:FACI_IFERC01G0138"/>
<dbReference type="Gene3D" id="3.40.50.300">
    <property type="entry name" value="P-loop containing nucleotide triphosphate hydrolases"/>
    <property type="match status" value="1"/>
</dbReference>
<dbReference type="Pfam" id="PF00005">
    <property type="entry name" value="ABC_tran"/>
    <property type="match status" value="1"/>
</dbReference>
<dbReference type="Pfam" id="PF08352">
    <property type="entry name" value="oligo_HPY"/>
    <property type="match status" value="1"/>
</dbReference>
<proteinExistence type="predicted"/>
<protein>
    <recommendedName>
        <fullName evidence="4">ABC transporter domain-containing protein</fullName>
    </recommendedName>
</protein>
<keyword evidence="3" id="KW-0067">ATP-binding</keyword>
<dbReference type="InterPro" id="IPR017871">
    <property type="entry name" value="ABC_transporter-like_CS"/>
</dbReference>
<name>S0AL78_FERAC</name>
<evidence type="ECO:0000313" key="5">
    <source>
        <dbReference type="EMBL" id="AGO60118.1"/>
    </source>
</evidence>
<dbReference type="PANTHER" id="PTHR43067">
    <property type="entry name" value="OLIGOPEPTIDE/DIPEPTIDE ABC TRANSPORTER, ATPASE SUBUNIT"/>
    <property type="match status" value="1"/>
</dbReference>
<dbReference type="AlphaFoldDB" id="S0AL78"/>
<evidence type="ECO:0000256" key="3">
    <source>
        <dbReference type="ARBA" id="ARBA00022840"/>
    </source>
</evidence>
<sequence length="327" mass="37276">MYNYVLEVNNLNAGYYMETGFAKILKNINFSVQKNIILGIAGESGSGKSTLASSLYNYLKYPGKITGGNIIFNGINILNAKPNDLRKLRGVKYSFIPQAAMNALNPVKKIRFQFYDMMMAHNINNENEQDRKIDEILKLVRLNNNVLDNYPHELSGGMRQRVVIAMALILSPELVILDEPTTGLDVVVEHNILVDIKKIQRSLGMTMIFISHDLSILFEISDEMIMMYSGEIVESGSYDSLLNSPAHPYTYSLEKSIPRIGMKINKESIIKGSTINLSNRENSGCYFYDRCIYAENQCSLAHPELRSINMEHHLYRCFRYPAWKKMT</sequence>
<keyword evidence="1" id="KW-0813">Transport</keyword>
<feature type="domain" description="ABC transporter" evidence="4">
    <location>
        <begin position="6"/>
        <end position="254"/>
    </location>
</feature>
<dbReference type="PROSITE" id="PS50893">
    <property type="entry name" value="ABC_TRANSPORTER_2"/>
    <property type="match status" value="1"/>
</dbReference>
<dbReference type="GO" id="GO:0016887">
    <property type="term" value="F:ATP hydrolysis activity"/>
    <property type="evidence" value="ECO:0007669"/>
    <property type="project" value="InterPro"/>
</dbReference>
<gene>
    <name evidence="5" type="ORF">FACI_IFERC00001G0138</name>
</gene>
<accession>S0AL78</accession>
<dbReference type="InterPro" id="IPR013563">
    <property type="entry name" value="Oligopep_ABC_C"/>
</dbReference>
<organism evidence="5 6">
    <name type="scientific">Ferroplasma acidarmanus Fer1</name>
    <dbReference type="NCBI Taxonomy" id="333146"/>
    <lineage>
        <taxon>Archaea</taxon>
        <taxon>Methanobacteriati</taxon>
        <taxon>Thermoplasmatota</taxon>
        <taxon>Thermoplasmata</taxon>
        <taxon>Thermoplasmatales</taxon>
        <taxon>Ferroplasmaceae</taxon>
        <taxon>Ferroplasma</taxon>
    </lineage>
</organism>
<evidence type="ECO:0000256" key="1">
    <source>
        <dbReference type="ARBA" id="ARBA00022448"/>
    </source>
</evidence>
<dbReference type="Proteomes" id="UP000014660">
    <property type="component" value="Chromosome"/>
</dbReference>
<dbReference type="PANTHER" id="PTHR43067:SF3">
    <property type="entry name" value="MALTOSE ABC TRANSPORTER, ATP-BINDING PROTEIN"/>
    <property type="match status" value="1"/>
</dbReference>
<dbReference type="InterPro" id="IPR003593">
    <property type="entry name" value="AAA+_ATPase"/>
</dbReference>
<dbReference type="CDD" id="cd03257">
    <property type="entry name" value="ABC_NikE_OppD_transporters"/>
    <property type="match status" value="1"/>
</dbReference>